<feature type="transmembrane region" description="Helical" evidence="6">
    <location>
        <begin position="12"/>
        <end position="35"/>
    </location>
</feature>
<organism evidence="8 9">
    <name type="scientific">Aporhodopirellula aestuarii</name>
    <dbReference type="NCBI Taxonomy" id="2950107"/>
    <lineage>
        <taxon>Bacteria</taxon>
        <taxon>Pseudomonadati</taxon>
        <taxon>Planctomycetota</taxon>
        <taxon>Planctomycetia</taxon>
        <taxon>Pirellulales</taxon>
        <taxon>Pirellulaceae</taxon>
        <taxon>Aporhodopirellula</taxon>
    </lineage>
</organism>
<feature type="transmembrane region" description="Helical" evidence="6">
    <location>
        <begin position="70"/>
        <end position="89"/>
    </location>
</feature>
<evidence type="ECO:0000256" key="1">
    <source>
        <dbReference type="ARBA" id="ARBA00004141"/>
    </source>
</evidence>
<protein>
    <submittedName>
        <fullName evidence="8">Rhomboid family intramembrane serine protease</fullName>
    </submittedName>
</protein>
<dbReference type="InterPro" id="IPR022764">
    <property type="entry name" value="Peptidase_S54_rhomboid_dom"/>
</dbReference>
<evidence type="ECO:0000313" key="8">
    <source>
        <dbReference type="EMBL" id="MCM2370335.1"/>
    </source>
</evidence>
<keyword evidence="2 6" id="KW-0812">Transmembrane</keyword>
<dbReference type="PANTHER" id="PTHR43066">
    <property type="entry name" value="RHOMBOID-RELATED PROTEIN"/>
    <property type="match status" value="1"/>
</dbReference>
<dbReference type="GO" id="GO:0006508">
    <property type="term" value="P:proteolysis"/>
    <property type="evidence" value="ECO:0007669"/>
    <property type="project" value="UniProtKB-KW"/>
</dbReference>
<evidence type="ECO:0000256" key="5">
    <source>
        <dbReference type="SAM" id="MobiDB-lite"/>
    </source>
</evidence>
<dbReference type="InterPro" id="IPR035952">
    <property type="entry name" value="Rhomboid-like_sf"/>
</dbReference>
<dbReference type="PANTHER" id="PTHR43066:SF5">
    <property type="entry name" value="RHOMBOID-LIKE PROTEIN 11, CHLOROPLASTIC-RELATED"/>
    <property type="match status" value="1"/>
</dbReference>
<evidence type="ECO:0000259" key="7">
    <source>
        <dbReference type="Pfam" id="PF01694"/>
    </source>
</evidence>
<keyword evidence="9" id="KW-1185">Reference proteome</keyword>
<gene>
    <name evidence="8" type="ORF">NB063_06820</name>
</gene>
<comment type="caution">
    <text evidence="8">The sequence shown here is derived from an EMBL/GenBank/DDBJ whole genome shotgun (WGS) entry which is preliminary data.</text>
</comment>
<comment type="subcellular location">
    <subcellularLocation>
        <location evidence="1">Membrane</location>
        <topology evidence="1">Multi-pass membrane protein</topology>
    </subcellularLocation>
</comment>
<dbReference type="SUPFAM" id="SSF144091">
    <property type="entry name" value="Rhomboid-like"/>
    <property type="match status" value="1"/>
</dbReference>
<dbReference type="Proteomes" id="UP001202961">
    <property type="component" value="Unassembled WGS sequence"/>
</dbReference>
<feature type="transmembrane region" description="Helical" evidence="6">
    <location>
        <begin position="183"/>
        <end position="202"/>
    </location>
</feature>
<keyword evidence="8" id="KW-0378">Hydrolase</keyword>
<reference evidence="8 9" key="1">
    <citation type="journal article" date="2022" name="Syst. Appl. Microbiol.">
        <title>Rhodopirellula aestuarii sp. nov., a novel member of the genus Rhodopirellula isolated from brackish sediments collected in the Tagus River estuary, Portugal.</title>
        <authorList>
            <person name="Vitorino I.R."/>
            <person name="Klimek D."/>
            <person name="Calusinska M."/>
            <person name="Lobo-da-Cunha A."/>
            <person name="Vasconcelos V."/>
            <person name="Lage O.M."/>
        </authorList>
    </citation>
    <scope>NUCLEOTIDE SEQUENCE [LARGE SCALE GENOMIC DNA]</scope>
    <source>
        <strain evidence="8 9">ICT_H3.1</strain>
    </source>
</reference>
<feature type="transmembrane region" description="Helical" evidence="6">
    <location>
        <begin position="139"/>
        <end position="163"/>
    </location>
</feature>
<dbReference type="RefSeq" id="WP_250928005.1">
    <property type="nucleotide sequence ID" value="NZ_JAMQBK010000021.1"/>
</dbReference>
<evidence type="ECO:0000256" key="2">
    <source>
        <dbReference type="ARBA" id="ARBA00022692"/>
    </source>
</evidence>
<feature type="domain" description="Peptidase S54 rhomboid" evidence="7">
    <location>
        <begin position="61"/>
        <end position="223"/>
    </location>
</feature>
<evidence type="ECO:0000256" key="4">
    <source>
        <dbReference type="ARBA" id="ARBA00023136"/>
    </source>
</evidence>
<feature type="transmembrane region" description="Helical" evidence="6">
    <location>
        <begin position="101"/>
        <end position="127"/>
    </location>
</feature>
<accession>A0ABT0U0F9</accession>
<dbReference type="GO" id="GO:0008233">
    <property type="term" value="F:peptidase activity"/>
    <property type="evidence" value="ECO:0007669"/>
    <property type="project" value="UniProtKB-KW"/>
</dbReference>
<evidence type="ECO:0000256" key="3">
    <source>
        <dbReference type="ARBA" id="ARBA00022989"/>
    </source>
</evidence>
<sequence length="500" mass="55066">MLFFPYSTDAPVYHYPIATGTIIALNVAAFAVTAVQVATGSLDLQDLRWLALTFDGIHPLQWITHSFLHIHPFQLIVNMLFLWSFGLVIEGKVGGLLFSAIYFGIHIFCGALAQCILFSLSFAVPAIADMFAVGSDNGIYVMMAMALIWAPENEMNCVFMVLVPRLGKMGGGLMTELRISTLATAYIFIEMLMFFFLGFVLWEAGFHLLSLLIGVLIAMIMLRMEWVDCEDWDIISRNEWLHGYPILCSEERRVRLNQKVEVRHDAVSMALATSSTASTSNASYMGARSATLASSASGEKTAITPRATSGLVPNTTSAPVVNDKKKRRGLLGMKGKSAGPPPPTPQEIAQQHPDFNRIAMLLRQAIASRSLMIAEQHFDKLQQLGLVKGLADKTLFDFASLLFAQKKYLPALAPLQLIVAHGGPLTWDAMIRISQIQLKVMHLPNEAAKTLQKIRFPGEVSESPAGLSEVQQKIIVRRNTLLEQCGVQPPPLIAKRDGPK</sequence>
<evidence type="ECO:0000256" key="6">
    <source>
        <dbReference type="SAM" id="Phobius"/>
    </source>
</evidence>
<proteinExistence type="predicted"/>
<evidence type="ECO:0000313" key="9">
    <source>
        <dbReference type="Proteomes" id="UP001202961"/>
    </source>
</evidence>
<dbReference type="EMBL" id="JAMQBK010000021">
    <property type="protein sequence ID" value="MCM2370335.1"/>
    <property type="molecule type" value="Genomic_DNA"/>
</dbReference>
<keyword evidence="8" id="KW-0645">Protease</keyword>
<dbReference type="Pfam" id="PF01694">
    <property type="entry name" value="Rhomboid"/>
    <property type="match status" value="1"/>
</dbReference>
<dbReference type="Gene3D" id="1.20.1540.10">
    <property type="entry name" value="Rhomboid-like"/>
    <property type="match status" value="1"/>
</dbReference>
<keyword evidence="3 6" id="KW-1133">Transmembrane helix</keyword>
<keyword evidence="4 6" id="KW-0472">Membrane</keyword>
<name>A0ABT0U0F9_9BACT</name>
<feature type="region of interest" description="Disordered" evidence="5">
    <location>
        <begin position="305"/>
        <end position="344"/>
    </location>
</feature>
<feature type="transmembrane region" description="Helical" evidence="6">
    <location>
        <begin position="208"/>
        <end position="227"/>
    </location>
</feature>